<evidence type="ECO:0000313" key="2">
    <source>
        <dbReference type="Proteomes" id="UP000576082"/>
    </source>
</evidence>
<comment type="caution">
    <text evidence="1">The sequence shown here is derived from an EMBL/GenBank/DDBJ whole genome shotgun (WGS) entry which is preliminary data.</text>
</comment>
<dbReference type="RefSeq" id="WP_205960072.1">
    <property type="nucleotide sequence ID" value="NZ_JABANE010000267.1"/>
</dbReference>
<sequence length="482" mass="54958">MSEDGTSMTITFENGQTATVNFPDPVHGQDGAVGNGIESIVFDDETGELVITMTNDVVYRFDLVVKDGAVEDSKLVDVDGKYFFKALRIGAFDMANFEYTDDFQIASVTVNSVEDGEVYPEIALKHSFENGKIAYTEALAYATRPNIYYDYRWVYFNSDFLYSEVTFTESMIQYSSNEDAVVVVDINNSRNYYKVYYLNGIPYSDAVVSAPSSENHGYSYSVKKSPTDVWNYYYLLTIGDLDYYLLETKYLDIRTIEKGDILEADYLYREYDGDNVSKVYSSDDKGGEYNEYIKMSYTGSNISKIEEYTKQNGSFVKSNGDLSFNYDANDKLESVLSNEGGVESDSILRVVYDANLNPVEIWAYQEASFEYSGSYDEITGEISYGYNMVREAGFRKVIMMEYYDDMKNFFGPTINAIIPELDNLELTRAPKRAFILDDNSSIKFEYKEFNKGGYPEAVQLMLSEEGDGYVLYEALMDYKVKK</sequence>
<keyword evidence="2" id="KW-1185">Reference proteome</keyword>
<organism evidence="1 2">
    <name type="scientific">Flammeovirga aprica JL-4</name>
    <dbReference type="NCBI Taxonomy" id="694437"/>
    <lineage>
        <taxon>Bacteria</taxon>
        <taxon>Pseudomonadati</taxon>
        <taxon>Bacteroidota</taxon>
        <taxon>Cytophagia</taxon>
        <taxon>Cytophagales</taxon>
        <taxon>Flammeovirgaceae</taxon>
        <taxon>Flammeovirga</taxon>
    </lineage>
</organism>
<reference evidence="1 2" key="1">
    <citation type="submission" date="2020-04" db="EMBL/GenBank/DDBJ databases">
        <title>Flammeovirga sp. SR4, a novel species isolated from seawater.</title>
        <authorList>
            <person name="Wang X."/>
        </authorList>
    </citation>
    <scope>NUCLEOTIDE SEQUENCE [LARGE SCALE GENOMIC DNA]</scope>
    <source>
        <strain evidence="1 2">ATCC 23126</strain>
    </source>
</reference>
<evidence type="ECO:0000313" key="1">
    <source>
        <dbReference type="EMBL" id="NME72969.1"/>
    </source>
</evidence>
<proteinExistence type="predicted"/>
<dbReference type="Proteomes" id="UP000576082">
    <property type="component" value="Unassembled WGS sequence"/>
</dbReference>
<accession>A0A7X9S282</accession>
<dbReference type="AlphaFoldDB" id="A0A7X9S282"/>
<protein>
    <submittedName>
        <fullName evidence="1">Uncharacterized protein</fullName>
    </submittedName>
</protein>
<name>A0A7X9S282_9BACT</name>
<dbReference type="EMBL" id="JABANE010000267">
    <property type="protein sequence ID" value="NME72969.1"/>
    <property type="molecule type" value="Genomic_DNA"/>
</dbReference>
<gene>
    <name evidence="1" type="ORF">HHU12_33750</name>
</gene>